<dbReference type="OrthoDB" id="3526611at2759"/>
<dbReference type="Proteomes" id="UP000235786">
    <property type="component" value="Unassembled WGS sequence"/>
</dbReference>
<dbReference type="AlphaFoldDB" id="A0A2J6RMH5"/>
<sequence length="498" mass="55962">MDILLIAHLGTALVANTTKYLSTLPHPIECLEELVSVVAVTSTLLTSLNSSLLRFPGLAASLSPKHSFVGPLCEDVKKAFRELEEKVLEAKGLRIFEPNDVGLVRLPRNAWVLVMRGEQRAASLRSRLYVEKYRVRVLIEAVCWVGLNAKGALNEQEAMELKGLRSMLPLIAERLVGVQKDYVPRLKALTGVEEKEVITVETKEEERPVPVAVAVVEEKKEMVKAFKTPEPSLLKMPMSGKLSIHSTASTDSLASTSSSSSSATAFDDSIQELWLLRRNEAKRTLKHTRSFLGLKWFWQHLHEPATFYVKPLPSCASDISSLRAEARGSSSDMQHLSQLRKKILKMPDDAQWEIQKLVEARERASSGENVRREWEVVAFVERPRRKISPQEGKWWEVGRKKGLVEWVLVLRGETVDRKMRVLPVKHEDPWSPKLKLKQAVPATPAPVVAVPAQIQPRTQVPAAVLRHVENRRAMTADEAEKKMDEIVGDLFRGEEKAS</sequence>
<protein>
    <submittedName>
        <fullName evidence="1">Uncharacterized protein</fullName>
    </submittedName>
</protein>
<accession>A0A2J6RMH5</accession>
<name>A0A2J6RMH5_HYAVF</name>
<evidence type="ECO:0000313" key="1">
    <source>
        <dbReference type="EMBL" id="PMD39702.1"/>
    </source>
</evidence>
<dbReference type="EMBL" id="KZ613946">
    <property type="protein sequence ID" value="PMD39702.1"/>
    <property type="molecule type" value="Genomic_DNA"/>
</dbReference>
<reference evidence="1 2" key="1">
    <citation type="submission" date="2016-04" db="EMBL/GenBank/DDBJ databases">
        <title>A degradative enzymes factory behind the ericoid mycorrhizal symbiosis.</title>
        <authorList>
            <consortium name="DOE Joint Genome Institute"/>
            <person name="Martino E."/>
            <person name="Morin E."/>
            <person name="Grelet G."/>
            <person name="Kuo A."/>
            <person name="Kohler A."/>
            <person name="Daghino S."/>
            <person name="Barry K."/>
            <person name="Choi C."/>
            <person name="Cichocki N."/>
            <person name="Clum A."/>
            <person name="Copeland A."/>
            <person name="Hainaut M."/>
            <person name="Haridas S."/>
            <person name="Labutti K."/>
            <person name="Lindquist E."/>
            <person name="Lipzen A."/>
            <person name="Khouja H.-R."/>
            <person name="Murat C."/>
            <person name="Ohm R."/>
            <person name="Olson A."/>
            <person name="Spatafora J."/>
            <person name="Veneault-Fourrey C."/>
            <person name="Henrissat B."/>
            <person name="Grigoriev I."/>
            <person name="Martin F."/>
            <person name="Perotto S."/>
        </authorList>
    </citation>
    <scope>NUCLEOTIDE SEQUENCE [LARGE SCALE GENOMIC DNA]</scope>
    <source>
        <strain evidence="1 2">F</strain>
    </source>
</reference>
<gene>
    <name evidence="1" type="ORF">L207DRAFT_566604</name>
</gene>
<evidence type="ECO:0000313" key="2">
    <source>
        <dbReference type="Proteomes" id="UP000235786"/>
    </source>
</evidence>
<organism evidence="1 2">
    <name type="scientific">Hyaloscypha variabilis (strain UAMH 11265 / GT02V1 / F)</name>
    <name type="common">Meliniomyces variabilis</name>
    <dbReference type="NCBI Taxonomy" id="1149755"/>
    <lineage>
        <taxon>Eukaryota</taxon>
        <taxon>Fungi</taxon>
        <taxon>Dikarya</taxon>
        <taxon>Ascomycota</taxon>
        <taxon>Pezizomycotina</taxon>
        <taxon>Leotiomycetes</taxon>
        <taxon>Helotiales</taxon>
        <taxon>Hyaloscyphaceae</taxon>
        <taxon>Hyaloscypha</taxon>
        <taxon>Hyaloscypha variabilis</taxon>
    </lineage>
</organism>
<proteinExistence type="predicted"/>
<keyword evidence="2" id="KW-1185">Reference proteome</keyword>